<feature type="transmembrane region" description="Helical" evidence="6">
    <location>
        <begin position="122"/>
        <end position="143"/>
    </location>
</feature>
<dbReference type="EMBL" id="JAPDHV010000006">
    <property type="protein sequence ID" value="MCW3162202.1"/>
    <property type="molecule type" value="Genomic_DNA"/>
</dbReference>
<protein>
    <submittedName>
        <fullName evidence="8">MFS transporter</fullName>
    </submittedName>
</protein>
<evidence type="ECO:0000256" key="3">
    <source>
        <dbReference type="ARBA" id="ARBA00022692"/>
    </source>
</evidence>
<dbReference type="PANTHER" id="PTHR43702:SF11">
    <property type="entry name" value="L-FUCOSE-PROTON SYMPORTER"/>
    <property type="match status" value="1"/>
</dbReference>
<evidence type="ECO:0000256" key="6">
    <source>
        <dbReference type="SAM" id="Phobius"/>
    </source>
</evidence>
<evidence type="ECO:0000256" key="2">
    <source>
        <dbReference type="ARBA" id="ARBA00022475"/>
    </source>
</evidence>
<feature type="transmembrane region" description="Helical" evidence="6">
    <location>
        <begin position="229"/>
        <end position="247"/>
    </location>
</feature>
<feature type="transmembrane region" description="Helical" evidence="6">
    <location>
        <begin position="163"/>
        <end position="181"/>
    </location>
</feature>
<reference evidence="8" key="1">
    <citation type="submission" date="2022-10" db="EMBL/GenBank/DDBJ databases">
        <title>Chryseobacterium babae sp. nov. isolated from the gut of the beetle Oryctes rhinoceros, and Chryseobacterium kimseyorum sp. nov., isolated from a stick insect rearing cage.</title>
        <authorList>
            <person name="Shelomi M."/>
            <person name="Han C.-J."/>
            <person name="Chen W.-M."/>
            <person name="Chen H.-K."/>
            <person name="Liaw S.-J."/>
            <person name="Muhle E."/>
            <person name="Clermont D."/>
        </authorList>
    </citation>
    <scope>NUCLEOTIDE SEQUENCE</scope>
    <source>
        <strain evidence="8">WLa1L2M3</strain>
    </source>
</reference>
<dbReference type="SUPFAM" id="SSF103473">
    <property type="entry name" value="MFS general substrate transporter"/>
    <property type="match status" value="1"/>
</dbReference>
<comment type="subcellular location">
    <subcellularLocation>
        <location evidence="1">Cell inner membrane</location>
        <topology evidence="1">Multi-pass membrane protein</topology>
    </subcellularLocation>
</comment>
<keyword evidence="2" id="KW-1003">Cell membrane</keyword>
<feature type="transmembrane region" description="Helical" evidence="6">
    <location>
        <begin position="99"/>
        <end position="116"/>
    </location>
</feature>
<evidence type="ECO:0000256" key="1">
    <source>
        <dbReference type="ARBA" id="ARBA00004429"/>
    </source>
</evidence>
<accession>A0ABT3HQY8</accession>
<feature type="transmembrane region" description="Helical" evidence="6">
    <location>
        <begin position="300"/>
        <end position="321"/>
    </location>
</feature>
<name>A0ABT3HQY8_9FLAO</name>
<feature type="transmembrane region" description="Helical" evidence="6">
    <location>
        <begin position="360"/>
        <end position="387"/>
    </location>
</feature>
<gene>
    <name evidence="8" type="ORF">OH806_13095</name>
</gene>
<dbReference type="Proteomes" id="UP001163719">
    <property type="component" value="Unassembled WGS sequence"/>
</dbReference>
<sequence>MGAESVKISLITCEKVKIPNKKIPKMNSKLSKIGLPLKLTFLIFSMVLNCMGIVILQLSEAKITYEKLGLLESFKDLPIAIISLFAVKFINKAGTKKALISALAIVGICSCILPFVEVFWFYKLWFAIIGACFAIGKICVFGIIRNSTREEKYLAKMMNSVEASFMIGVFAVNIGFGWLISSKYSGFWKFGFLSISLLSIIAIVLFSRLKISESVKENETSVIADLSKFVNKSVIIFLGVIFFIVFVEQSFNSWLPSFYKNHLKVNSFFAIQASSLLALFSYIGRTITANIIQRFSLSKYFTICLSLIILVLCIILGIQFLDSEDSKILLFLFPVIGLFLSPLYPVINSKMIAMIDKDKITLFTSLIVIFSSLGSSISSITMSLLFAKGLLNYYSLYILLAVVVLFIISLTYFHSVKKKI</sequence>
<evidence type="ECO:0000256" key="5">
    <source>
        <dbReference type="ARBA" id="ARBA00023136"/>
    </source>
</evidence>
<feature type="transmembrane region" description="Helical" evidence="6">
    <location>
        <begin position="267"/>
        <end position="288"/>
    </location>
</feature>
<dbReference type="PANTHER" id="PTHR43702">
    <property type="entry name" value="L-FUCOSE-PROTON SYMPORTER"/>
    <property type="match status" value="1"/>
</dbReference>
<dbReference type="Gene3D" id="1.20.1250.20">
    <property type="entry name" value="MFS general substrate transporter like domains"/>
    <property type="match status" value="2"/>
</dbReference>
<evidence type="ECO:0000256" key="4">
    <source>
        <dbReference type="ARBA" id="ARBA00022989"/>
    </source>
</evidence>
<keyword evidence="9" id="KW-1185">Reference proteome</keyword>
<feature type="domain" description="Major facilitator superfamily (MFS) profile" evidence="7">
    <location>
        <begin position="33"/>
        <end position="419"/>
    </location>
</feature>
<keyword evidence="3 6" id="KW-0812">Transmembrane</keyword>
<keyword evidence="4 6" id="KW-1133">Transmembrane helix</keyword>
<feature type="transmembrane region" description="Helical" evidence="6">
    <location>
        <begin position="393"/>
        <end position="413"/>
    </location>
</feature>
<dbReference type="InterPro" id="IPR011701">
    <property type="entry name" value="MFS"/>
</dbReference>
<dbReference type="PROSITE" id="PS50850">
    <property type="entry name" value="MFS"/>
    <property type="match status" value="1"/>
</dbReference>
<evidence type="ECO:0000313" key="8">
    <source>
        <dbReference type="EMBL" id="MCW3162202.1"/>
    </source>
</evidence>
<keyword evidence="5 6" id="KW-0472">Membrane</keyword>
<evidence type="ECO:0000259" key="7">
    <source>
        <dbReference type="PROSITE" id="PS50850"/>
    </source>
</evidence>
<dbReference type="InterPro" id="IPR050375">
    <property type="entry name" value="MFS_TsgA-like"/>
</dbReference>
<dbReference type="Pfam" id="PF07690">
    <property type="entry name" value="MFS_1"/>
    <property type="match status" value="1"/>
</dbReference>
<dbReference type="InterPro" id="IPR036259">
    <property type="entry name" value="MFS_trans_sf"/>
</dbReference>
<evidence type="ECO:0000313" key="9">
    <source>
        <dbReference type="Proteomes" id="UP001163719"/>
    </source>
</evidence>
<feature type="transmembrane region" description="Helical" evidence="6">
    <location>
        <begin position="187"/>
        <end position="209"/>
    </location>
</feature>
<organism evidence="8 9">
    <name type="scientific">Chryseobacterium oryctis</name>
    <dbReference type="NCBI Taxonomy" id="2952618"/>
    <lineage>
        <taxon>Bacteria</taxon>
        <taxon>Pseudomonadati</taxon>
        <taxon>Bacteroidota</taxon>
        <taxon>Flavobacteriia</taxon>
        <taxon>Flavobacteriales</taxon>
        <taxon>Weeksellaceae</taxon>
        <taxon>Chryseobacterium group</taxon>
        <taxon>Chryseobacterium</taxon>
    </lineage>
</organism>
<comment type="caution">
    <text evidence="8">The sequence shown here is derived from an EMBL/GenBank/DDBJ whole genome shotgun (WGS) entry which is preliminary data.</text>
</comment>
<feature type="transmembrane region" description="Helical" evidence="6">
    <location>
        <begin position="35"/>
        <end position="56"/>
    </location>
</feature>
<proteinExistence type="predicted"/>
<dbReference type="RefSeq" id="WP_264744124.1">
    <property type="nucleotide sequence ID" value="NZ_JAPDHV010000006.1"/>
</dbReference>
<feature type="transmembrane region" description="Helical" evidence="6">
    <location>
        <begin position="327"/>
        <end position="348"/>
    </location>
</feature>
<dbReference type="InterPro" id="IPR020846">
    <property type="entry name" value="MFS_dom"/>
</dbReference>